<feature type="domain" description="Methyltransferase type 11" evidence="1">
    <location>
        <begin position="41"/>
        <end position="130"/>
    </location>
</feature>
<organism evidence="2 3">
    <name type="scientific">Pedobacter aquae</name>
    <dbReference type="NCBI Taxonomy" id="2605747"/>
    <lineage>
        <taxon>Bacteria</taxon>
        <taxon>Pseudomonadati</taxon>
        <taxon>Bacteroidota</taxon>
        <taxon>Sphingobacteriia</taxon>
        <taxon>Sphingobacteriales</taxon>
        <taxon>Sphingobacteriaceae</taxon>
        <taxon>Pedobacter</taxon>
    </lineage>
</organism>
<sequence>MIDENFISPKLTRHNLDRYLIRTCIFNFLKRNSSQLTGTLLDVGCGKMPYKKFLMDNSTMTSYTGLDINSAIIYDAHVKPDFTWDGIKMPFENNSYENALATEVLEHCPNPSIILKEIIRVLKPGGKFLFTVPFLWNLHETPNDEYRYTPFALSRLLTEAGFTNIKLEAQGGWHASMAQMLGLWVCRAPISEKWRTFLKFLIFPFYKFLLKKEIHPKTITDGLMITGLTGVAFKP</sequence>
<name>A0A5C0VC49_9SPHI</name>
<dbReference type="AlphaFoldDB" id="A0A5C0VC49"/>
<dbReference type="GO" id="GO:0008757">
    <property type="term" value="F:S-adenosylmethionine-dependent methyltransferase activity"/>
    <property type="evidence" value="ECO:0007669"/>
    <property type="project" value="InterPro"/>
</dbReference>
<keyword evidence="2" id="KW-0489">Methyltransferase</keyword>
<dbReference type="InterPro" id="IPR029063">
    <property type="entry name" value="SAM-dependent_MTases_sf"/>
</dbReference>
<dbReference type="PANTHER" id="PTHR43861">
    <property type="entry name" value="TRANS-ACONITATE 2-METHYLTRANSFERASE-RELATED"/>
    <property type="match status" value="1"/>
</dbReference>
<gene>
    <name evidence="2" type="ORF">FYC62_00620</name>
</gene>
<keyword evidence="3" id="KW-1185">Reference proteome</keyword>
<proteinExistence type="predicted"/>
<dbReference type="EMBL" id="CP043329">
    <property type="protein sequence ID" value="QEK50335.1"/>
    <property type="molecule type" value="Genomic_DNA"/>
</dbReference>
<protein>
    <submittedName>
        <fullName evidence="2">Class I SAM-dependent methyltransferase</fullName>
    </submittedName>
</protein>
<evidence type="ECO:0000259" key="1">
    <source>
        <dbReference type="Pfam" id="PF08241"/>
    </source>
</evidence>
<dbReference type="InterPro" id="IPR013216">
    <property type="entry name" value="Methyltransf_11"/>
</dbReference>
<evidence type="ECO:0000313" key="2">
    <source>
        <dbReference type="EMBL" id="QEK50335.1"/>
    </source>
</evidence>
<dbReference type="RefSeq" id="WP_149073541.1">
    <property type="nucleotide sequence ID" value="NZ_CP043329.1"/>
</dbReference>
<accession>A0A5C0VC49</accession>
<keyword evidence="2" id="KW-0808">Transferase</keyword>
<reference evidence="2 3" key="1">
    <citation type="submission" date="2019-08" db="EMBL/GenBank/DDBJ databases">
        <title>Pedobacter sp. nov., isolated from Han river, South Korea.</title>
        <authorList>
            <person name="Lee D.-H."/>
            <person name="Kim Y.-S."/>
            <person name="Hwang E.-M."/>
            <person name="Le Tran T.C."/>
            <person name="Cha C.-J."/>
        </authorList>
    </citation>
    <scope>NUCLEOTIDE SEQUENCE [LARGE SCALE GENOMIC DNA]</scope>
    <source>
        <strain evidence="2 3">CJ43</strain>
    </source>
</reference>
<dbReference type="GO" id="GO:0032259">
    <property type="term" value="P:methylation"/>
    <property type="evidence" value="ECO:0007669"/>
    <property type="project" value="UniProtKB-KW"/>
</dbReference>
<dbReference type="KEGG" id="pej:FYC62_00620"/>
<evidence type="ECO:0000313" key="3">
    <source>
        <dbReference type="Proteomes" id="UP000323653"/>
    </source>
</evidence>
<dbReference type="Proteomes" id="UP000323653">
    <property type="component" value="Chromosome"/>
</dbReference>
<dbReference type="Pfam" id="PF08241">
    <property type="entry name" value="Methyltransf_11"/>
    <property type="match status" value="1"/>
</dbReference>
<dbReference type="SUPFAM" id="SSF53335">
    <property type="entry name" value="S-adenosyl-L-methionine-dependent methyltransferases"/>
    <property type="match status" value="1"/>
</dbReference>
<dbReference type="Gene3D" id="3.40.50.150">
    <property type="entry name" value="Vaccinia Virus protein VP39"/>
    <property type="match status" value="1"/>
</dbReference>